<feature type="transmembrane region" description="Helical" evidence="1">
    <location>
        <begin position="20"/>
        <end position="39"/>
    </location>
</feature>
<comment type="caution">
    <text evidence="2">The sequence shown here is derived from an EMBL/GenBank/DDBJ whole genome shotgun (WGS) entry which is preliminary data.</text>
</comment>
<organism evidence="2">
    <name type="scientific">marine sediment metagenome</name>
    <dbReference type="NCBI Taxonomy" id="412755"/>
    <lineage>
        <taxon>unclassified sequences</taxon>
        <taxon>metagenomes</taxon>
        <taxon>ecological metagenomes</taxon>
    </lineage>
</organism>
<protein>
    <submittedName>
        <fullName evidence="2">Uncharacterized protein</fullName>
    </submittedName>
</protein>
<sequence length="84" mass="9796">MSKKKKRKGNVSSRKKIRFYVPLFGVILMVIIFFGYHFIAYPTADNFIFFGNSVSSNLIIDLVLVSFIVVSFVVIWFIIEKRIK</sequence>
<reference evidence="2" key="1">
    <citation type="journal article" date="2015" name="Nature">
        <title>Complex archaea that bridge the gap between prokaryotes and eukaryotes.</title>
        <authorList>
            <person name="Spang A."/>
            <person name="Saw J.H."/>
            <person name="Jorgensen S.L."/>
            <person name="Zaremba-Niedzwiedzka K."/>
            <person name="Martijn J."/>
            <person name="Lind A.E."/>
            <person name="van Eijk R."/>
            <person name="Schleper C."/>
            <person name="Guy L."/>
            <person name="Ettema T.J."/>
        </authorList>
    </citation>
    <scope>NUCLEOTIDE SEQUENCE</scope>
</reference>
<dbReference type="EMBL" id="LAZR01008126">
    <property type="protein sequence ID" value="KKM80795.1"/>
    <property type="molecule type" value="Genomic_DNA"/>
</dbReference>
<evidence type="ECO:0000256" key="1">
    <source>
        <dbReference type="SAM" id="Phobius"/>
    </source>
</evidence>
<proteinExistence type="predicted"/>
<keyword evidence="1" id="KW-1133">Transmembrane helix</keyword>
<keyword evidence="1" id="KW-0812">Transmembrane</keyword>
<name>A0A0F9MW01_9ZZZZ</name>
<feature type="transmembrane region" description="Helical" evidence="1">
    <location>
        <begin position="59"/>
        <end position="79"/>
    </location>
</feature>
<dbReference type="AlphaFoldDB" id="A0A0F9MW01"/>
<evidence type="ECO:0000313" key="2">
    <source>
        <dbReference type="EMBL" id="KKM80795.1"/>
    </source>
</evidence>
<keyword evidence="1" id="KW-0472">Membrane</keyword>
<gene>
    <name evidence="2" type="ORF">LCGC14_1336190</name>
</gene>
<accession>A0A0F9MW01</accession>